<dbReference type="InterPro" id="IPR010920">
    <property type="entry name" value="LSM_dom_sf"/>
</dbReference>
<keyword evidence="4 7" id="KW-0812">Transmembrane</keyword>
<keyword evidence="3" id="KW-1003">Cell membrane</keyword>
<dbReference type="Proteomes" id="UP000267187">
    <property type="component" value="Unassembled WGS sequence"/>
</dbReference>
<dbReference type="GO" id="GO:0005886">
    <property type="term" value="C:plasma membrane"/>
    <property type="evidence" value="ECO:0007669"/>
    <property type="project" value="UniProtKB-SubCell"/>
</dbReference>
<accession>A0A3M0A7S5</accession>
<gene>
    <name evidence="10" type="ORF">DFR27_0921</name>
</gene>
<dbReference type="InterPro" id="IPR045042">
    <property type="entry name" value="YnaI-like"/>
</dbReference>
<dbReference type="EMBL" id="REFJ01000002">
    <property type="protein sequence ID" value="RMA81123.1"/>
    <property type="molecule type" value="Genomic_DNA"/>
</dbReference>
<evidence type="ECO:0000256" key="3">
    <source>
        <dbReference type="ARBA" id="ARBA00022475"/>
    </source>
</evidence>
<dbReference type="InterPro" id="IPR023408">
    <property type="entry name" value="MscS_beta-dom_sf"/>
</dbReference>
<proteinExistence type="inferred from homology"/>
<evidence type="ECO:0000256" key="5">
    <source>
        <dbReference type="ARBA" id="ARBA00022989"/>
    </source>
</evidence>
<dbReference type="SUPFAM" id="SSF50182">
    <property type="entry name" value="Sm-like ribonucleoproteins"/>
    <property type="match status" value="1"/>
</dbReference>
<evidence type="ECO:0000313" key="11">
    <source>
        <dbReference type="Proteomes" id="UP000267187"/>
    </source>
</evidence>
<dbReference type="GO" id="GO:0008381">
    <property type="term" value="F:mechanosensitive monoatomic ion channel activity"/>
    <property type="evidence" value="ECO:0007669"/>
    <property type="project" value="UniProtKB-ARBA"/>
</dbReference>
<evidence type="ECO:0000256" key="7">
    <source>
        <dbReference type="SAM" id="Phobius"/>
    </source>
</evidence>
<evidence type="ECO:0000259" key="9">
    <source>
        <dbReference type="Pfam" id="PF21082"/>
    </source>
</evidence>
<dbReference type="SUPFAM" id="SSF82689">
    <property type="entry name" value="Mechanosensitive channel protein MscS (YggB), C-terminal domain"/>
    <property type="match status" value="1"/>
</dbReference>
<evidence type="ECO:0000256" key="2">
    <source>
        <dbReference type="ARBA" id="ARBA00008017"/>
    </source>
</evidence>
<dbReference type="RefSeq" id="WP_245962601.1">
    <property type="nucleotide sequence ID" value="NZ_REFJ01000002.1"/>
</dbReference>
<dbReference type="InterPro" id="IPR011014">
    <property type="entry name" value="MscS_channel_TM-2"/>
</dbReference>
<evidence type="ECO:0000259" key="8">
    <source>
        <dbReference type="Pfam" id="PF00924"/>
    </source>
</evidence>
<dbReference type="InterPro" id="IPR049278">
    <property type="entry name" value="MS_channel_C"/>
</dbReference>
<dbReference type="SUPFAM" id="SSF82861">
    <property type="entry name" value="Mechanosensitive channel protein MscS (YggB), transmembrane region"/>
    <property type="match status" value="1"/>
</dbReference>
<organism evidence="10 11">
    <name type="scientific">Umboniibacter marinipuniceus</name>
    <dbReference type="NCBI Taxonomy" id="569599"/>
    <lineage>
        <taxon>Bacteria</taxon>
        <taxon>Pseudomonadati</taxon>
        <taxon>Pseudomonadota</taxon>
        <taxon>Gammaproteobacteria</taxon>
        <taxon>Cellvibrionales</taxon>
        <taxon>Cellvibrionaceae</taxon>
        <taxon>Umboniibacter</taxon>
    </lineage>
</organism>
<dbReference type="PANTHER" id="PTHR43634">
    <property type="entry name" value="OW CONDUCTANCE MECHANOSENSITIVE CHANNEL"/>
    <property type="match status" value="1"/>
</dbReference>
<comment type="similarity">
    <text evidence="2">Belongs to the MscS (TC 1.A.23) family.</text>
</comment>
<dbReference type="Gene3D" id="2.30.30.60">
    <property type="match status" value="1"/>
</dbReference>
<comment type="subcellular location">
    <subcellularLocation>
        <location evidence="1">Cell membrane</location>
        <topology evidence="1">Multi-pass membrane protein</topology>
    </subcellularLocation>
</comment>
<name>A0A3M0A7S5_9GAMM</name>
<evidence type="ECO:0000256" key="1">
    <source>
        <dbReference type="ARBA" id="ARBA00004651"/>
    </source>
</evidence>
<dbReference type="Gene3D" id="3.30.70.100">
    <property type="match status" value="1"/>
</dbReference>
<dbReference type="PANTHER" id="PTHR43634:SF2">
    <property type="entry name" value="LOW CONDUCTANCE MECHANOSENSITIVE CHANNEL YNAI"/>
    <property type="match status" value="1"/>
</dbReference>
<feature type="transmembrane region" description="Helical" evidence="7">
    <location>
        <begin position="100"/>
        <end position="121"/>
    </location>
</feature>
<evidence type="ECO:0000313" key="10">
    <source>
        <dbReference type="EMBL" id="RMA81123.1"/>
    </source>
</evidence>
<dbReference type="InterPro" id="IPR011066">
    <property type="entry name" value="MscS_channel_C_sf"/>
</dbReference>
<sequence>MDEPSEALATGIDTYDVGMLFERIAASPAEFWQKVAVIVTATVVLLYVVDQIFKFLEKHPRGDIMDAWWFGLRRPSAFLVIIAGLYALAKIEQFGFNKGYPLGVVNLLKLSAAWVFTWVMFRFARRLQLNISTDRFHPARVDLGTADSLRTLIRLFAVSCGILYTLDTLGFNLSSLLAFGSVSGLVAGLAAKDLVANFAGSIMIRMDRPFVVGEWIRSPDQEIEGTVEEIGVRVTRIRTFDQRPLYVPNSTFTRISVETPSRMLNRRIKETIGVRYDDAAVVKPIIDDVRAMLAEHDAIDKNRILMVNLLSFGPSALEFFIYTFTRTTDWATYHQIKEDVLLKVMDIIASHNAEVAFPTQTLKVEMEPSEQG</sequence>
<dbReference type="Pfam" id="PF00924">
    <property type="entry name" value="MS_channel_2nd"/>
    <property type="match status" value="1"/>
</dbReference>
<comment type="caution">
    <text evidence="10">The sequence shown here is derived from an EMBL/GenBank/DDBJ whole genome shotgun (WGS) entry which is preliminary data.</text>
</comment>
<feature type="transmembrane region" description="Helical" evidence="7">
    <location>
        <begin position="177"/>
        <end position="199"/>
    </location>
</feature>
<dbReference type="InterPro" id="IPR006685">
    <property type="entry name" value="MscS_channel_2nd"/>
</dbReference>
<evidence type="ECO:0000256" key="4">
    <source>
        <dbReference type="ARBA" id="ARBA00022692"/>
    </source>
</evidence>
<dbReference type="Gene3D" id="1.10.287.1260">
    <property type="match status" value="1"/>
</dbReference>
<evidence type="ECO:0000256" key="6">
    <source>
        <dbReference type="ARBA" id="ARBA00023136"/>
    </source>
</evidence>
<feature type="transmembrane region" description="Helical" evidence="7">
    <location>
        <begin position="31"/>
        <end position="49"/>
    </location>
</feature>
<keyword evidence="11" id="KW-1185">Reference proteome</keyword>
<reference evidence="10 11" key="1">
    <citation type="submission" date="2018-10" db="EMBL/GenBank/DDBJ databases">
        <title>Genomic Encyclopedia of Type Strains, Phase IV (KMG-IV): sequencing the most valuable type-strain genomes for metagenomic binning, comparative biology and taxonomic classification.</title>
        <authorList>
            <person name="Goeker M."/>
        </authorList>
    </citation>
    <scope>NUCLEOTIDE SEQUENCE [LARGE SCALE GENOMIC DNA]</scope>
    <source>
        <strain evidence="10 11">DSM 25080</strain>
    </source>
</reference>
<dbReference type="Pfam" id="PF21082">
    <property type="entry name" value="MS_channel_3rd"/>
    <property type="match status" value="1"/>
</dbReference>
<feature type="domain" description="Mechanosensitive ion channel MscS" evidence="8">
    <location>
        <begin position="193"/>
        <end position="257"/>
    </location>
</feature>
<dbReference type="AlphaFoldDB" id="A0A3M0A7S5"/>
<feature type="transmembrane region" description="Helical" evidence="7">
    <location>
        <begin position="70"/>
        <end position="88"/>
    </location>
</feature>
<protein>
    <submittedName>
        <fullName evidence="10">MscS family membrane protein</fullName>
    </submittedName>
</protein>
<keyword evidence="6 7" id="KW-0472">Membrane</keyword>
<keyword evidence="5 7" id="KW-1133">Transmembrane helix</keyword>
<feature type="domain" description="Mechanosensitive ion channel MscS C-terminal" evidence="9">
    <location>
        <begin position="271"/>
        <end position="354"/>
    </location>
</feature>